<protein>
    <submittedName>
        <fullName evidence="1">Transporter substrate-binding protein</fullName>
    </submittedName>
</protein>
<dbReference type="InterPro" id="IPR028082">
    <property type="entry name" value="Peripla_BP_I"/>
</dbReference>
<comment type="caution">
    <text evidence="1">The sequence shown here is derived from an EMBL/GenBank/DDBJ whole genome shotgun (WGS) entry which is preliminary data.</text>
</comment>
<keyword evidence="2" id="KW-1185">Reference proteome</keyword>
<sequence length="245" mass="26984">MKRIIEIGVLLSRSGTYEPMSRATLAGVLRGIDEVSADMRYGVDFAPVVRDPAGDLANYSPMCQELLGQQNIRHIFGCVTSASRKEVIPALERHGGVLWYPLPYEGFEASEHIAYMHACPNQHVVPLLEWAAATLGPNAYLVGSNYIWGWEIARIARERILASGGRIMGDRYQVLNDTSMPHILDEIARLKPDFILNSLVGESAYHFFAELAKLRAASGARSIRPCCRAISPRPSCPKPAAPPRG</sequence>
<gene>
    <name evidence="1" type="ORF">QWZ10_06145</name>
</gene>
<dbReference type="RefSeq" id="WP_377785856.1">
    <property type="nucleotide sequence ID" value="NZ_JBHUOC010000001.1"/>
</dbReference>
<dbReference type="PANTHER" id="PTHR47628">
    <property type="match status" value="1"/>
</dbReference>
<dbReference type="SUPFAM" id="SSF53822">
    <property type="entry name" value="Periplasmic binding protein-like I"/>
    <property type="match status" value="1"/>
</dbReference>
<evidence type="ECO:0000313" key="1">
    <source>
        <dbReference type="EMBL" id="MDN3711500.1"/>
    </source>
</evidence>
<name>A0ABT8D416_9RHOB</name>
<accession>A0ABT8D416</accession>
<dbReference type="Pfam" id="PF13433">
    <property type="entry name" value="Peripla_BP_5"/>
    <property type="match status" value="1"/>
</dbReference>
<dbReference type="PANTHER" id="PTHR47628:SF1">
    <property type="entry name" value="ALIPHATIC AMIDASE EXPRESSION-REGULATING PROTEIN"/>
    <property type="match status" value="1"/>
</dbReference>
<dbReference type="Proteomes" id="UP001243846">
    <property type="component" value="Unassembled WGS sequence"/>
</dbReference>
<organism evidence="1 2">
    <name type="scientific">Paracoccus cavernae</name>
    <dbReference type="NCBI Taxonomy" id="1571207"/>
    <lineage>
        <taxon>Bacteria</taxon>
        <taxon>Pseudomonadati</taxon>
        <taxon>Pseudomonadota</taxon>
        <taxon>Alphaproteobacteria</taxon>
        <taxon>Rhodobacterales</taxon>
        <taxon>Paracoccaceae</taxon>
        <taxon>Paracoccus</taxon>
    </lineage>
</organism>
<dbReference type="EMBL" id="JAUFRC010000001">
    <property type="protein sequence ID" value="MDN3711500.1"/>
    <property type="molecule type" value="Genomic_DNA"/>
</dbReference>
<reference evidence="2" key="1">
    <citation type="journal article" date="2019" name="Int. J. Syst. Evol. Microbiol.">
        <title>The Global Catalogue of Microorganisms (GCM) 10K type strain sequencing project: providing services to taxonomists for standard genome sequencing and annotation.</title>
        <authorList>
            <consortium name="The Broad Institute Genomics Platform"/>
            <consortium name="The Broad Institute Genome Sequencing Center for Infectious Disease"/>
            <person name="Wu L."/>
            <person name="Ma J."/>
        </authorList>
    </citation>
    <scope>NUCLEOTIDE SEQUENCE [LARGE SCALE GENOMIC DNA]</scope>
    <source>
        <strain evidence="2">CECT 8482</strain>
    </source>
</reference>
<evidence type="ECO:0000313" key="2">
    <source>
        <dbReference type="Proteomes" id="UP001243846"/>
    </source>
</evidence>
<proteinExistence type="predicted"/>
<dbReference type="Gene3D" id="3.40.50.2300">
    <property type="match status" value="2"/>
</dbReference>